<name>A0A0N0M0S2_9GAMM</name>
<dbReference type="Pfam" id="PF00989">
    <property type="entry name" value="PAS"/>
    <property type="match status" value="1"/>
</dbReference>
<dbReference type="EMBL" id="LHPH01000007">
    <property type="protein sequence ID" value="KPH63789.1"/>
    <property type="molecule type" value="Genomic_DNA"/>
</dbReference>
<evidence type="ECO:0000313" key="12">
    <source>
        <dbReference type="Proteomes" id="UP000037848"/>
    </source>
</evidence>
<protein>
    <recommendedName>
        <fullName evidence="2">histidine kinase</fullName>
        <ecNumber evidence="2">2.7.13.3</ecNumber>
    </recommendedName>
</protein>
<evidence type="ECO:0000256" key="7">
    <source>
        <dbReference type="ARBA" id="ARBA00022840"/>
    </source>
</evidence>
<evidence type="ECO:0000313" key="11">
    <source>
        <dbReference type="EMBL" id="KPH63789.1"/>
    </source>
</evidence>
<evidence type="ECO:0000256" key="2">
    <source>
        <dbReference type="ARBA" id="ARBA00012438"/>
    </source>
</evidence>
<dbReference type="GO" id="GO:0004673">
    <property type="term" value="F:protein histidine kinase activity"/>
    <property type="evidence" value="ECO:0007669"/>
    <property type="project" value="UniProtKB-EC"/>
</dbReference>
<dbReference type="PANTHER" id="PTHR43065:SF46">
    <property type="entry name" value="C4-DICARBOXYLATE TRANSPORT SENSOR PROTEIN DCTB"/>
    <property type="match status" value="1"/>
</dbReference>
<dbReference type="GO" id="GO:0006355">
    <property type="term" value="P:regulation of DNA-templated transcription"/>
    <property type="evidence" value="ECO:0007669"/>
    <property type="project" value="InterPro"/>
</dbReference>
<dbReference type="InterPro" id="IPR003594">
    <property type="entry name" value="HATPase_dom"/>
</dbReference>
<evidence type="ECO:0000256" key="9">
    <source>
        <dbReference type="SAM" id="Phobius"/>
    </source>
</evidence>
<dbReference type="SMART" id="SM00387">
    <property type="entry name" value="HATPase_c"/>
    <property type="match status" value="1"/>
</dbReference>
<evidence type="ECO:0000256" key="3">
    <source>
        <dbReference type="ARBA" id="ARBA00022553"/>
    </source>
</evidence>
<keyword evidence="5" id="KW-0547">Nucleotide-binding</keyword>
<dbReference type="InterPro" id="IPR000014">
    <property type="entry name" value="PAS"/>
</dbReference>
<proteinExistence type="predicted"/>
<dbReference type="Gene3D" id="3.30.450.20">
    <property type="entry name" value="PAS domain"/>
    <property type="match status" value="1"/>
</dbReference>
<dbReference type="InterPro" id="IPR035965">
    <property type="entry name" value="PAS-like_dom_sf"/>
</dbReference>
<dbReference type="GO" id="GO:0005524">
    <property type="term" value="F:ATP binding"/>
    <property type="evidence" value="ECO:0007669"/>
    <property type="project" value="UniProtKB-KW"/>
</dbReference>
<comment type="catalytic activity">
    <reaction evidence="1">
        <text>ATP + protein L-histidine = ADP + protein N-phospho-L-histidine.</text>
        <dbReference type="EC" id="2.7.13.3"/>
    </reaction>
</comment>
<dbReference type="InterPro" id="IPR036890">
    <property type="entry name" value="HATPase_C_sf"/>
</dbReference>
<evidence type="ECO:0000259" key="10">
    <source>
        <dbReference type="PROSITE" id="PS50109"/>
    </source>
</evidence>
<keyword evidence="12" id="KW-1185">Reference proteome</keyword>
<dbReference type="EC" id="2.7.13.3" evidence="2"/>
<dbReference type="RefSeq" id="WP_054453761.1">
    <property type="nucleotide sequence ID" value="NZ_LHPH01000007.1"/>
</dbReference>
<dbReference type="CDD" id="cd00130">
    <property type="entry name" value="PAS"/>
    <property type="match status" value="1"/>
</dbReference>
<dbReference type="Gene3D" id="3.30.565.10">
    <property type="entry name" value="Histidine kinase-like ATPase, C-terminal domain"/>
    <property type="match status" value="1"/>
</dbReference>
<dbReference type="PANTHER" id="PTHR43065">
    <property type="entry name" value="SENSOR HISTIDINE KINASE"/>
    <property type="match status" value="1"/>
</dbReference>
<keyword evidence="4" id="KW-0808">Transferase</keyword>
<evidence type="ECO:0000256" key="5">
    <source>
        <dbReference type="ARBA" id="ARBA00022741"/>
    </source>
</evidence>
<accession>A0A0N0M0S2</accession>
<dbReference type="SUPFAM" id="SSF55874">
    <property type="entry name" value="ATPase domain of HSP90 chaperone/DNA topoisomerase II/histidine kinase"/>
    <property type="match status" value="1"/>
</dbReference>
<dbReference type="Gene3D" id="1.10.287.130">
    <property type="match status" value="1"/>
</dbReference>
<feature type="transmembrane region" description="Helical" evidence="9">
    <location>
        <begin position="42"/>
        <end position="64"/>
    </location>
</feature>
<dbReference type="SUPFAM" id="SSF55785">
    <property type="entry name" value="PYP-like sensor domain (PAS domain)"/>
    <property type="match status" value="1"/>
</dbReference>
<sequence length="451" mass="50380">MTKIKRKIVKSYEGDIIRLVLLATALPSALLFYFVISAGISIYLKILIILFVVIVTGYSCFSIWQKITYQLRTSINIIESVIFGDGTTRPVSRYKQGALAEFNHTLTGLSSAISTHKQELKEQQLLLTKIINQIDVAIITTDHNNAIVLMNPSAEKLFACRFEAVIGGPINQLGLQDALNVDGQKVVEFQLKQHRKKVYLHVDKYLVNTQTHNLIFITDIQQLLREEERIAWQRLVRVLSHEINNSLAPIASISESLAKLTRADLTQADNKADLHQGLCVISERAHSLNTFIKSYQQLSTLPPPVKSLMSVADFILSTTALYPQINWQLPKSPDISFFVDCQQLQQALVNLITNAIEASNTNQSASNKEPISLTLQWKISEGKLLIQLLDSGVGIANIDNLFVPFYTTKTQGSGIGLVLSRQIAMNHDGDLHIENRDTQRGVQATIVLPTR</sequence>
<dbReference type="AlphaFoldDB" id="A0A0N0M0S2"/>
<evidence type="ECO:0000256" key="6">
    <source>
        <dbReference type="ARBA" id="ARBA00022777"/>
    </source>
</evidence>
<organism evidence="11 12">
    <name type="scientific">Pseudoalteromonas porphyrae</name>
    <dbReference type="NCBI Taxonomy" id="187330"/>
    <lineage>
        <taxon>Bacteria</taxon>
        <taxon>Pseudomonadati</taxon>
        <taxon>Pseudomonadota</taxon>
        <taxon>Gammaproteobacteria</taxon>
        <taxon>Alteromonadales</taxon>
        <taxon>Pseudoalteromonadaceae</taxon>
        <taxon>Pseudoalteromonas</taxon>
    </lineage>
</organism>
<feature type="domain" description="Histidine kinase" evidence="10">
    <location>
        <begin position="238"/>
        <end position="451"/>
    </location>
</feature>
<keyword evidence="3" id="KW-0597">Phosphoprotein</keyword>
<keyword evidence="9" id="KW-1133">Transmembrane helix</keyword>
<reference evidence="11 12" key="1">
    <citation type="submission" date="2015-08" db="EMBL/GenBank/DDBJ databases">
        <title>Draft Genome Sequence of Pseudoalteromonas porphyrae UCD-SED14.</title>
        <authorList>
            <person name="Coil D.A."/>
            <person name="Jospin G."/>
            <person name="Lee R.D."/>
            <person name="Eisen J.A."/>
        </authorList>
    </citation>
    <scope>NUCLEOTIDE SEQUENCE [LARGE SCALE GENOMIC DNA]</scope>
    <source>
        <strain evidence="11 12">UCD-SED14</strain>
    </source>
</reference>
<keyword evidence="6" id="KW-0418">Kinase</keyword>
<dbReference type="Pfam" id="PF02518">
    <property type="entry name" value="HATPase_c"/>
    <property type="match status" value="1"/>
</dbReference>
<gene>
    <name evidence="11" type="ORF">ADS77_07690</name>
</gene>
<dbReference type="InterPro" id="IPR005467">
    <property type="entry name" value="His_kinase_dom"/>
</dbReference>
<dbReference type="InterPro" id="IPR004358">
    <property type="entry name" value="Sig_transdc_His_kin-like_C"/>
</dbReference>
<dbReference type="GO" id="GO:0000160">
    <property type="term" value="P:phosphorelay signal transduction system"/>
    <property type="evidence" value="ECO:0007669"/>
    <property type="project" value="UniProtKB-KW"/>
</dbReference>
<dbReference type="Proteomes" id="UP000037848">
    <property type="component" value="Unassembled WGS sequence"/>
</dbReference>
<dbReference type="PATRIC" id="fig|187330.3.peg.3575"/>
<dbReference type="PRINTS" id="PR00344">
    <property type="entry name" value="BCTRLSENSOR"/>
</dbReference>
<keyword evidence="7" id="KW-0067">ATP-binding</keyword>
<keyword evidence="9" id="KW-0812">Transmembrane</keyword>
<evidence type="ECO:0000256" key="1">
    <source>
        <dbReference type="ARBA" id="ARBA00000085"/>
    </source>
</evidence>
<dbReference type="OrthoDB" id="9806130at2"/>
<dbReference type="SMART" id="SM00091">
    <property type="entry name" value="PAS"/>
    <property type="match status" value="1"/>
</dbReference>
<evidence type="ECO:0000256" key="4">
    <source>
        <dbReference type="ARBA" id="ARBA00022679"/>
    </source>
</evidence>
<dbReference type="PROSITE" id="PS50109">
    <property type="entry name" value="HIS_KIN"/>
    <property type="match status" value="1"/>
</dbReference>
<keyword evidence="8" id="KW-0902">Two-component regulatory system</keyword>
<dbReference type="InterPro" id="IPR013767">
    <property type="entry name" value="PAS_fold"/>
</dbReference>
<dbReference type="STRING" id="187330.AMS58_02605"/>
<feature type="transmembrane region" description="Helical" evidence="9">
    <location>
        <begin position="16"/>
        <end position="36"/>
    </location>
</feature>
<keyword evidence="9" id="KW-0472">Membrane</keyword>
<comment type="caution">
    <text evidence="11">The sequence shown here is derived from an EMBL/GenBank/DDBJ whole genome shotgun (WGS) entry which is preliminary data.</text>
</comment>
<evidence type="ECO:0000256" key="8">
    <source>
        <dbReference type="ARBA" id="ARBA00023012"/>
    </source>
</evidence>